<dbReference type="AlphaFoldDB" id="A0A0N4Y4T7"/>
<protein>
    <submittedName>
        <fullName evidence="1 3">Uncharacterized protein</fullName>
    </submittedName>
</protein>
<accession>A0A0N4Y4T7</accession>
<evidence type="ECO:0000313" key="1">
    <source>
        <dbReference type="EMBL" id="VDL74532.1"/>
    </source>
</evidence>
<keyword evidence="2" id="KW-1185">Reference proteome</keyword>
<gene>
    <name evidence="1" type="ORF">NBR_LOCUS10943</name>
</gene>
<evidence type="ECO:0000313" key="2">
    <source>
        <dbReference type="Proteomes" id="UP000271162"/>
    </source>
</evidence>
<dbReference type="WBParaSite" id="NBR_0001094201-mRNA-1">
    <property type="protein sequence ID" value="NBR_0001094201-mRNA-1"/>
    <property type="gene ID" value="NBR_0001094201"/>
</dbReference>
<sequence>MAFLSLEKQYSSFNSYLFQLTIHGLSITSASPLSVGSQQRPRQCSGVVVRRLVVVDGFLVVEDLVVVGFFVVDVEVEAVEVEAVVVDGVVGVVVVLVDD</sequence>
<evidence type="ECO:0000313" key="3">
    <source>
        <dbReference type="WBParaSite" id="NBR_0001094201-mRNA-1"/>
    </source>
</evidence>
<proteinExistence type="predicted"/>
<name>A0A0N4Y4T7_NIPBR</name>
<organism evidence="3">
    <name type="scientific">Nippostrongylus brasiliensis</name>
    <name type="common">Rat hookworm</name>
    <dbReference type="NCBI Taxonomy" id="27835"/>
    <lineage>
        <taxon>Eukaryota</taxon>
        <taxon>Metazoa</taxon>
        <taxon>Ecdysozoa</taxon>
        <taxon>Nematoda</taxon>
        <taxon>Chromadorea</taxon>
        <taxon>Rhabditida</taxon>
        <taxon>Rhabditina</taxon>
        <taxon>Rhabditomorpha</taxon>
        <taxon>Strongyloidea</taxon>
        <taxon>Heligmosomidae</taxon>
        <taxon>Nippostrongylus</taxon>
    </lineage>
</organism>
<reference evidence="3" key="1">
    <citation type="submission" date="2017-02" db="UniProtKB">
        <authorList>
            <consortium name="WormBaseParasite"/>
        </authorList>
    </citation>
    <scope>IDENTIFICATION</scope>
</reference>
<reference evidence="1 2" key="2">
    <citation type="submission" date="2018-11" db="EMBL/GenBank/DDBJ databases">
        <authorList>
            <consortium name="Pathogen Informatics"/>
        </authorList>
    </citation>
    <scope>NUCLEOTIDE SEQUENCE [LARGE SCALE GENOMIC DNA]</scope>
</reference>
<dbReference type="Proteomes" id="UP000271162">
    <property type="component" value="Unassembled WGS sequence"/>
</dbReference>
<dbReference type="EMBL" id="UYSL01020420">
    <property type="protein sequence ID" value="VDL74532.1"/>
    <property type="molecule type" value="Genomic_DNA"/>
</dbReference>